<accession>A0A084SWD2</accession>
<gene>
    <name evidence="1" type="ORF">Q664_12970</name>
</gene>
<dbReference type="EMBL" id="JPMI01000079">
    <property type="protein sequence ID" value="KFA92767.1"/>
    <property type="molecule type" value="Genomic_DNA"/>
</dbReference>
<dbReference type="AlphaFoldDB" id="A0A084SWD2"/>
<dbReference type="Proteomes" id="UP000028547">
    <property type="component" value="Unassembled WGS sequence"/>
</dbReference>
<comment type="caution">
    <text evidence="1">The sequence shown here is derived from an EMBL/GenBank/DDBJ whole genome shotgun (WGS) entry which is preliminary data.</text>
</comment>
<proteinExistence type="predicted"/>
<name>A0A084SWD2_9BACT</name>
<sequence>MEQLSNPEGSYALDFQVPMASSSVEGLLARTRSSINFEGDLQDMSEFVQWCRTLIPPHLRLIFCDEGMNGEVKVTPPMTAEDILQAFHASGG</sequence>
<evidence type="ECO:0000313" key="2">
    <source>
        <dbReference type="Proteomes" id="UP000028547"/>
    </source>
</evidence>
<organism evidence="1 2">
    <name type="scientific">Archangium violaceum Cb vi76</name>
    <dbReference type="NCBI Taxonomy" id="1406225"/>
    <lineage>
        <taxon>Bacteria</taxon>
        <taxon>Pseudomonadati</taxon>
        <taxon>Myxococcota</taxon>
        <taxon>Myxococcia</taxon>
        <taxon>Myxococcales</taxon>
        <taxon>Cystobacterineae</taxon>
        <taxon>Archangiaceae</taxon>
        <taxon>Archangium</taxon>
    </lineage>
</organism>
<protein>
    <submittedName>
        <fullName evidence="1">Uncharacterized protein</fullName>
    </submittedName>
</protein>
<reference evidence="1 2" key="1">
    <citation type="submission" date="2014-07" db="EMBL/GenBank/DDBJ databases">
        <title>Draft Genome Sequence of Gephyronic Acid Producer, Cystobacter violaceus Strain Cb vi76.</title>
        <authorList>
            <person name="Stevens D.C."/>
            <person name="Young J."/>
            <person name="Carmichael R."/>
            <person name="Tan J."/>
            <person name="Taylor R.E."/>
        </authorList>
    </citation>
    <scope>NUCLEOTIDE SEQUENCE [LARGE SCALE GENOMIC DNA]</scope>
    <source>
        <strain evidence="1 2">Cb vi76</strain>
    </source>
</reference>
<evidence type="ECO:0000313" key="1">
    <source>
        <dbReference type="EMBL" id="KFA92767.1"/>
    </source>
</evidence>